<dbReference type="EMBL" id="APPE01000007">
    <property type="protein sequence ID" value="ENV00928.1"/>
    <property type="molecule type" value="Genomic_DNA"/>
</dbReference>
<organism evidence="1 2">
    <name type="scientific">Acinetobacter variabilis</name>
    <dbReference type="NCBI Taxonomy" id="70346"/>
    <lineage>
        <taxon>Bacteria</taxon>
        <taxon>Pseudomonadati</taxon>
        <taxon>Pseudomonadota</taxon>
        <taxon>Gammaproteobacteria</taxon>
        <taxon>Moraxellales</taxon>
        <taxon>Moraxellaceae</taxon>
        <taxon>Acinetobacter</taxon>
    </lineage>
</organism>
<proteinExistence type="predicted"/>
<sequence>MSKVAIAVTIGQAVVSIVNAIHHGREFYQQTVDFMDSMQIDSGLTGPAKKAAVMDKMREILLGKNEDWERWALALSGFIDRIKATYNDFKGLFPKLA</sequence>
<name>N8X078_9GAMM</name>
<protein>
    <submittedName>
        <fullName evidence="1">Uncharacterized protein</fullName>
    </submittedName>
</protein>
<evidence type="ECO:0000313" key="2">
    <source>
        <dbReference type="Proteomes" id="UP000013070"/>
    </source>
</evidence>
<dbReference type="AlphaFoldDB" id="N8X078"/>
<evidence type="ECO:0000313" key="1">
    <source>
        <dbReference type="EMBL" id="ENV00928.1"/>
    </source>
</evidence>
<dbReference type="PATRIC" id="fig|1217710.3.peg.64"/>
<dbReference type="RefSeq" id="WP_004788180.1">
    <property type="nucleotide sequence ID" value="NZ_KB849414.1"/>
</dbReference>
<comment type="caution">
    <text evidence="1">The sequence shown here is derived from an EMBL/GenBank/DDBJ whole genome shotgun (WGS) entry which is preliminary data.</text>
</comment>
<accession>N8X078</accession>
<keyword evidence="2" id="KW-1185">Reference proteome</keyword>
<dbReference type="HOGENOM" id="CLU_2340460_0_0_6"/>
<reference evidence="1 2" key="1">
    <citation type="submission" date="2013-02" db="EMBL/GenBank/DDBJ databases">
        <title>The Genome Sequence of Acinetobacter sp. NIPH 899.</title>
        <authorList>
            <consortium name="The Broad Institute Genome Sequencing Platform"/>
            <consortium name="The Broad Institute Genome Sequencing Center for Infectious Disease"/>
            <person name="Cerqueira G."/>
            <person name="Feldgarden M."/>
            <person name="Courvalin P."/>
            <person name="Perichon B."/>
            <person name="Grillot-Courvalin C."/>
            <person name="Clermont D."/>
            <person name="Rocha E."/>
            <person name="Yoon E.-J."/>
            <person name="Nemec A."/>
            <person name="Walker B."/>
            <person name="Young S.K."/>
            <person name="Zeng Q."/>
            <person name="Gargeya S."/>
            <person name="Fitzgerald M."/>
            <person name="Haas B."/>
            <person name="Abouelleil A."/>
            <person name="Alvarado L."/>
            <person name="Arachchi H.M."/>
            <person name="Berlin A.M."/>
            <person name="Chapman S.B."/>
            <person name="Dewar J."/>
            <person name="Goldberg J."/>
            <person name="Griggs A."/>
            <person name="Gujja S."/>
            <person name="Hansen M."/>
            <person name="Howarth C."/>
            <person name="Imamovic A."/>
            <person name="Larimer J."/>
            <person name="McCowan C."/>
            <person name="Murphy C."/>
            <person name="Neiman D."/>
            <person name="Pearson M."/>
            <person name="Priest M."/>
            <person name="Roberts A."/>
            <person name="Saif S."/>
            <person name="Shea T."/>
            <person name="Sisk P."/>
            <person name="Sykes S."/>
            <person name="Wortman J."/>
            <person name="Nusbaum C."/>
            <person name="Birren B."/>
        </authorList>
    </citation>
    <scope>NUCLEOTIDE SEQUENCE [LARGE SCALE GENOMIC DNA]</scope>
    <source>
        <strain evidence="1 2">NIPH 899</strain>
    </source>
</reference>
<gene>
    <name evidence="1" type="ORF">F969_00075</name>
</gene>
<dbReference type="Proteomes" id="UP000013070">
    <property type="component" value="Unassembled WGS sequence"/>
</dbReference>